<comment type="caution">
    <text evidence="6">The sequence shown here is derived from an EMBL/GenBank/DDBJ whole genome shotgun (WGS) entry which is preliminary data.</text>
</comment>
<evidence type="ECO:0000256" key="4">
    <source>
        <dbReference type="HAMAP-Rule" id="MF_00724"/>
    </source>
</evidence>
<sequence length="101" mass="10912">MIDKLGSLQYSNGILPNQGGAVKMGGQMSDAFAGALEQAITNLNTQENKVNVLTDQFVRGDLTDVHQLTIAAQKASLGLELAVHVRNKAVEAYQEIMRTQL</sequence>
<keyword evidence="7" id="KW-1185">Reference proteome</keyword>
<dbReference type="PANTHER" id="PTHR34653">
    <property type="match status" value="1"/>
</dbReference>
<keyword evidence="6" id="KW-0969">Cilium</keyword>
<comment type="subcellular location">
    <subcellularLocation>
        <location evidence="1 4">Bacterial flagellum basal body</location>
    </subcellularLocation>
</comment>
<dbReference type="Pfam" id="PF02049">
    <property type="entry name" value="FliE"/>
    <property type="match status" value="1"/>
</dbReference>
<evidence type="ECO:0000313" key="6">
    <source>
        <dbReference type="EMBL" id="MFD2670107.1"/>
    </source>
</evidence>
<evidence type="ECO:0000256" key="5">
    <source>
        <dbReference type="NCBIfam" id="TIGR00205"/>
    </source>
</evidence>
<evidence type="ECO:0000256" key="3">
    <source>
        <dbReference type="ARBA" id="ARBA00023143"/>
    </source>
</evidence>
<reference evidence="7" key="1">
    <citation type="journal article" date="2019" name="Int. J. Syst. Evol. Microbiol.">
        <title>The Global Catalogue of Microorganisms (GCM) 10K type strain sequencing project: providing services to taxonomists for standard genome sequencing and annotation.</title>
        <authorList>
            <consortium name="The Broad Institute Genomics Platform"/>
            <consortium name="The Broad Institute Genome Sequencing Center for Infectious Disease"/>
            <person name="Wu L."/>
            <person name="Ma J."/>
        </authorList>
    </citation>
    <scope>NUCLEOTIDE SEQUENCE [LARGE SCALE GENOMIC DNA]</scope>
    <source>
        <strain evidence="7">KCTC 33676</strain>
    </source>
</reference>
<comment type="similarity">
    <text evidence="2 4">Belongs to the FliE family.</text>
</comment>
<gene>
    <name evidence="4 6" type="primary">fliE</name>
    <name evidence="6" type="ORF">ACFSUC_00620</name>
</gene>
<evidence type="ECO:0000256" key="1">
    <source>
        <dbReference type="ARBA" id="ARBA00004117"/>
    </source>
</evidence>
<evidence type="ECO:0000256" key="2">
    <source>
        <dbReference type="ARBA" id="ARBA00009272"/>
    </source>
</evidence>
<dbReference type="RefSeq" id="WP_379927449.1">
    <property type="nucleotide sequence ID" value="NZ_JBHUMM010000001.1"/>
</dbReference>
<proteinExistence type="inferred from homology"/>
<keyword evidence="3 4" id="KW-0975">Bacterial flagellum</keyword>
<name>A0ABW5R7Q3_9BACL</name>
<keyword evidence="6" id="KW-0282">Flagellum</keyword>
<evidence type="ECO:0000313" key="7">
    <source>
        <dbReference type="Proteomes" id="UP001597497"/>
    </source>
</evidence>
<organism evidence="6 7">
    <name type="scientific">Marinicrinis sediminis</name>
    <dbReference type="NCBI Taxonomy" id="1652465"/>
    <lineage>
        <taxon>Bacteria</taxon>
        <taxon>Bacillati</taxon>
        <taxon>Bacillota</taxon>
        <taxon>Bacilli</taxon>
        <taxon>Bacillales</taxon>
        <taxon>Paenibacillaceae</taxon>
    </lineage>
</organism>
<protein>
    <recommendedName>
        <fullName evidence="4 5">Flagellar hook-basal body complex protein FliE</fullName>
    </recommendedName>
</protein>
<keyword evidence="6" id="KW-0966">Cell projection</keyword>
<accession>A0ABW5R7Q3</accession>
<dbReference type="HAMAP" id="MF_00724">
    <property type="entry name" value="FliE"/>
    <property type="match status" value="1"/>
</dbReference>
<dbReference type="PANTHER" id="PTHR34653:SF1">
    <property type="entry name" value="FLAGELLAR HOOK-BASAL BODY COMPLEX PROTEIN FLIE"/>
    <property type="match status" value="1"/>
</dbReference>
<dbReference type="NCBIfam" id="TIGR00205">
    <property type="entry name" value="fliE"/>
    <property type="match status" value="1"/>
</dbReference>
<dbReference type="Proteomes" id="UP001597497">
    <property type="component" value="Unassembled WGS sequence"/>
</dbReference>
<dbReference type="InterPro" id="IPR001624">
    <property type="entry name" value="FliE"/>
</dbReference>
<dbReference type="PRINTS" id="PR01006">
    <property type="entry name" value="FLGHOOKFLIE"/>
</dbReference>
<dbReference type="EMBL" id="JBHUMM010000001">
    <property type="protein sequence ID" value="MFD2670107.1"/>
    <property type="molecule type" value="Genomic_DNA"/>
</dbReference>